<name>A0ABV8RLU4_9SPHN</name>
<evidence type="ECO:0000313" key="3">
    <source>
        <dbReference type="Proteomes" id="UP001595828"/>
    </source>
</evidence>
<feature type="chain" id="PRO_5045180606" evidence="1">
    <location>
        <begin position="24"/>
        <end position="179"/>
    </location>
</feature>
<comment type="caution">
    <text evidence="2">The sequence shown here is derived from an EMBL/GenBank/DDBJ whole genome shotgun (WGS) entry which is preliminary data.</text>
</comment>
<dbReference type="GO" id="GO:0016787">
    <property type="term" value="F:hydrolase activity"/>
    <property type="evidence" value="ECO:0007669"/>
    <property type="project" value="UniProtKB-KW"/>
</dbReference>
<evidence type="ECO:0000256" key="1">
    <source>
        <dbReference type="SAM" id="SignalP"/>
    </source>
</evidence>
<proteinExistence type="predicted"/>
<organism evidence="2 3">
    <name type="scientific">Novosphingobium tardum</name>
    <dbReference type="NCBI Taxonomy" id="1538021"/>
    <lineage>
        <taxon>Bacteria</taxon>
        <taxon>Pseudomonadati</taxon>
        <taxon>Pseudomonadota</taxon>
        <taxon>Alphaproteobacteria</taxon>
        <taxon>Sphingomonadales</taxon>
        <taxon>Sphingomonadaceae</taxon>
        <taxon>Novosphingobium</taxon>
    </lineage>
</organism>
<sequence>MNKLLAAAALGIALTGTASPALAKEAFTGVYIHGVDTPFTLKTGEHGADVELGYRFDKAEALHFIGSPAPYVIASVNTQGDTSFAGAGLSWKLGSGPVYARPELGFVVQDGPSNRVTADGQHTELGSRVLFEPGIAVGTQLSPRVGIEASWVHISHARLFNWHQNPGIDMWGARLNLQL</sequence>
<dbReference type="InterPro" id="IPR018550">
    <property type="entry name" value="Lipid-A_deacylase-rel"/>
</dbReference>
<reference evidence="3" key="1">
    <citation type="journal article" date="2019" name="Int. J. Syst. Evol. Microbiol.">
        <title>The Global Catalogue of Microorganisms (GCM) 10K type strain sequencing project: providing services to taxonomists for standard genome sequencing and annotation.</title>
        <authorList>
            <consortium name="The Broad Institute Genomics Platform"/>
            <consortium name="The Broad Institute Genome Sequencing Center for Infectious Disease"/>
            <person name="Wu L."/>
            <person name="Ma J."/>
        </authorList>
    </citation>
    <scope>NUCLEOTIDE SEQUENCE [LARGE SCALE GENOMIC DNA]</scope>
    <source>
        <strain evidence="3">CGMCC 1.12989</strain>
    </source>
</reference>
<dbReference type="EMBL" id="JBHSDR010000003">
    <property type="protein sequence ID" value="MFC4293669.1"/>
    <property type="molecule type" value="Genomic_DNA"/>
</dbReference>
<accession>A0ABV8RLU4</accession>
<feature type="signal peptide" evidence="1">
    <location>
        <begin position="1"/>
        <end position="23"/>
    </location>
</feature>
<keyword evidence="1" id="KW-0732">Signal</keyword>
<keyword evidence="2" id="KW-0378">Hydrolase</keyword>
<evidence type="ECO:0000313" key="2">
    <source>
        <dbReference type="EMBL" id="MFC4293669.1"/>
    </source>
</evidence>
<dbReference type="Proteomes" id="UP001595828">
    <property type="component" value="Unassembled WGS sequence"/>
</dbReference>
<protein>
    <submittedName>
        <fullName evidence="2">Acyloxyacyl hydrolase</fullName>
    </submittedName>
</protein>
<dbReference type="Gene3D" id="2.40.160.20">
    <property type="match status" value="1"/>
</dbReference>
<dbReference type="Pfam" id="PF09411">
    <property type="entry name" value="PagL"/>
    <property type="match status" value="1"/>
</dbReference>
<keyword evidence="3" id="KW-1185">Reference proteome</keyword>
<dbReference type="RefSeq" id="WP_379537158.1">
    <property type="nucleotide sequence ID" value="NZ_JBHSDR010000003.1"/>
</dbReference>
<gene>
    <name evidence="2" type="ORF">ACFO0A_01210</name>
</gene>